<sequence length="553" mass="63168">MRPILLLASALLVAGIAYVILFVGKREKKLPPGPPTIPVLGNIHQIPKKGAHFQFTKWAKQYGGIYTLKLGTGTAAVLTSRRLVKELVDKKSSIYSERPTSYVANLISGGDHILLMDYGQQWRATRKLLHQTFMEKVVEGQHLRVQEAEGRQMLRDYLLAPQDHMLHPKRYSNSITMSLIWGVRTPTPRTRHMQRLYSLMEIWSKVMETGATPPVDIFPWMHWLPQGVFLNWVQRATHVRDEMNALYRDFLIDIRMRRRKEGDGRGAFMDGVLEQAEGEGKKMDGLTYNDHGRSYSETLLLQCPTNSTTELYFMGGTLTEGGSDTTASIVTAFVQAMIAYPEVQKKAQQQIDQFVGEDRSPTWQDYSRLPYVAQCVKEAMRWRPVTPLAFPHALAEDDWVDGMFLPKGTMIIVNAWGMHFDEERFKNPYDFDPDHFEGVTTLATELSNGAWEKRDHYGYGTGRRFCPGAHLAERNLFLAMAKILWGYDVKAGKKPVDTDPVTGYCEGFLVCANDFDAEFEVRGEKRKETILREYEEAERDVFGNYELSGEERA</sequence>
<dbReference type="RefSeq" id="XP_064653650.1">
    <property type="nucleotide sequence ID" value="XM_064808102.1"/>
</dbReference>
<organism evidence="7 8">
    <name type="scientific">Saxophila tyrrhenica</name>
    <dbReference type="NCBI Taxonomy" id="1690608"/>
    <lineage>
        <taxon>Eukaryota</taxon>
        <taxon>Fungi</taxon>
        <taxon>Dikarya</taxon>
        <taxon>Ascomycota</taxon>
        <taxon>Pezizomycotina</taxon>
        <taxon>Dothideomycetes</taxon>
        <taxon>Dothideomycetidae</taxon>
        <taxon>Mycosphaerellales</taxon>
        <taxon>Extremaceae</taxon>
        <taxon>Saxophila</taxon>
    </lineage>
</organism>
<dbReference type="GO" id="GO:0004497">
    <property type="term" value="F:monooxygenase activity"/>
    <property type="evidence" value="ECO:0007669"/>
    <property type="project" value="UniProtKB-KW"/>
</dbReference>
<evidence type="ECO:0000256" key="2">
    <source>
        <dbReference type="ARBA" id="ARBA00022723"/>
    </source>
</evidence>
<feature type="binding site" description="axial binding residue" evidence="6">
    <location>
        <position position="466"/>
    </location>
    <ligand>
        <name>heme</name>
        <dbReference type="ChEBI" id="CHEBI:30413"/>
    </ligand>
    <ligandPart>
        <name>Fe</name>
        <dbReference type="ChEBI" id="CHEBI:18248"/>
    </ligandPart>
</feature>
<protein>
    <recommendedName>
        <fullName evidence="9">Cytochrome P450</fullName>
    </recommendedName>
</protein>
<keyword evidence="2 6" id="KW-0479">Metal-binding</keyword>
<name>A0AAV9NXD4_9PEZI</name>
<dbReference type="AlphaFoldDB" id="A0AAV9NXD4"/>
<dbReference type="GO" id="GO:0020037">
    <property type="term" value="F:heme binding"/>
    <property type="evidence" value="ECO:0007669"/>
    <property type="project" value="InterPro"/>
</dbReference>
<reference evidence="7 8" key="1">
    <citation type="submission" date="2023-08" db="EMBL/GenBank/DDBJ databases">
        <title>Black Yeasts Isolated from many extreme environments.</title>
        <authorList>
            <person name="Coleine C."/>
            <person name="Stajich J.E."/>
            <person name="Selbmann L."/>
        </authorList>
    </citation>
    <scope>NUCLEOTIDE SEQUENCE [LARGE SCALE GENOMIC DNA]</scope>
    <source>
        <strain evidence="7 8">CCFEE 5935</strain>
    </source>
</reference>
<dbReference type="InterPro" id="IPR001128">
    <property type="entry name" value="Cyt_P450"/>
</dbReference>
<evidence type="ECO:0000256" key="4">
    <source>
        <dbReference type="ARBA" id="ARBA00023004"/>
    </source>
</evidence>
<comment type="caution">
    <text evidence="7">The sequence shown here is derived from an EMBL/GenBank/DDBJ whole genome shotgun (WGS) entry which is preliminary data.</text>
</comment>
<dbReference type="PRINTS" id="PR00463">
    <property type="entry name" value="EP450I"/>
</dbReference>
<accession>A0AAV9NXD4</accession>
<keyword evidence="8" id="KW-1185">Reference proteome</keyword>
<evidence type="ECO:0000256" key="3">
    <source>
        <dbReference type="ARBA" id="ARBA00023002"/>
    </source>
</evidence>
<keyword evidence="6" id="KW-0349">Heme</keyword>
<dbReference type="GO" id="GO:0005506">
    <property type="term" value="F:iron ion binding"/>
    <property type="evidence" value="ECO:0007669"/>
    <property type="project" value="InterPro"/>
</dbReference>
<keyword evidence="3" id="KW-0560">Oxidoreductase</keyword>
<comment type="similarity">
    <text evidence="1">Belongs to the cytochrome P450 family.</text>
</comment>
<dbReference type="PANTHER" id="PTHR46300">
    <property type="entry name" value="P450, PUTATIVE (EUROFUNG)-RELATED-RELATED"/>
    <property type="match status" value="1"/>
</dbReference>
<proteinExistence type="inferred from homology"/>
<dbReference type="Pfam" id="PF00067">
    <property type="entry name" value="p450"/>
    <property type="match status" value="1"/>
</dbReference>
<dbReference type="SUPFAM" id="SSF48264">
    <property type="entry name" value="Cytochrome P450"/>
    <property type="match status" value="1"/>
</dbReference>
<evidence type="ECO:0000256" key="5">
    <source>
        <dbReference type="ARBA" id="ARBA00023033"/>
    </source>
</evidence>
<dbReference type="EMBL" id="JAVRRT010000028">
    <property type="protein sequence ID" value="KAK5163102.1"/>
    <property type="molecule type" value="Genomic_DNA"/>
</dbReference>
<keyword evidence="4 6" id="KW-0408">Iron</keyword>
<comment type="cofactor">
    <cofactor evidence="6">
        <name>heme</name>
        <dbReference type="ChEBI" id="CHEBI:30413"/>
    </cofactor>
</comment>
<gene>
    <name evidence="7" type="ORF">LTR77_010886</name>
</gene>
<dbReference type="Proteomes" id="UP001337655">
    <property type="component" value="Unassembled WGS sequence"/>
</dbReference>
<dbReference type="CDD" id="cd11065">
    <property type="entry name" value="CYP64-like"/>
    <property type="match status" value="1"/>
</dbReference>
<dbReference type="GeneID" id="89932210"/>
<evidence type="ECO:0000256" key="6">
    <source>
        <dbReference type="PIRSR" id="PIRSR602401-1"/>
    </source>
</evidence>
<dbReference type="InterPro" id="IPR050364">
    <property type="entry name" value="Cytochrome_P450_fung"/>
</dbReference>
<dbReference type="GO" id="GO:0016705">
    <property type="term" value="F:oxidoreductase activity, acting on paired donors, with incorporation or reduction of molecular oxygen"/>
    <property type="evidence" value="ECO:0007669"/>
    <property type="project" value="InterPro"/>
</dbReference>
<dbReference type="InterPro" id="IPR036396">
    <property type="entry name" value="Cyt_P450_sf"/>
</dbReference>
<keyword evidence="5" id="KW-0503">Monooxygenase</keyword>
<evidence type="ECO:0000313" key="8">
    <source>
        <dbReference type="Proteomes" id="UP001337655"/>
    </source>
</evidence>
<dbReference type="Gene3D" id="1.10.630.10">
    <property type="entry name" value="Cytochrome P450"/>
    <property type="match status" value="1"/>
</dbReference>
<evidence type="ECO:0000313" key="7">
    <source>
        <dbReference type="EMBL" id="KAK5163102.1"/>
    </source>
</evidence>
<dbReference type="PANTHER" id="PTHR46300:SF2">
    <property type="entry name" value="CYTOCHROME P450 MONOOXYGENASE ALNH-RELATED"/>
    <property type="match status" value="1"/>
</dbReference>
<evidence type="ECO:0000256" key="1">
    <source>
        <dbReference type="ARBA" id="ARBA00010617"/>
    </source>
</evidence>
<evidence type="ECO:0008006" key="9">
    <source>
        <dbReference type="Google" id="ProtNLM"/>
    </source>
</evidence>
<dbReference type="InterPro" id="IPR002401">
    <property type="entry name" value="Cyt_P450_E_grp-I"/>
</dbReference>